<sequence length="114" mass="12348">MMSIRWKRLGGRQGNSRPASSLALLALQLRLVAAEVRAVEVVEGPVPRLPATSRSRSRPFRTRPAQHHLAEALVKLVVLKSSGSGSAEQLGREERLVYEQPLAAAVPADEEFGG</sequence>
<reference evidence="2 3" key="1">
    <citation type="submission" date="2023-05" db="EMBL/GenBank/DDBJ databases">
        <title>B98-5 Cell Line De Novo Hybrid Assembly: An Optical Mapping Approach.</title>
        <authorList>
            <person name="Kananen K."/>
            <person name="Auerbach J.A."/>
            <person name="Kautto E."/>
            <person name="Blachly J.S."/>
        </authorList>
    </citation>
    <scope>NUCLEOTIDE SEQUENCE [LARGE SCALE GENOMIC DNA]</scope>
    <source>
        <strain evidence="2">B95-8</strain>
        <tissue evidence="2">Cell line</tissue>
    </source>
</reference>
<accession>A0ABQ9TKF2</accession>
<feature type="signal peptide" evidence="1">
    <location>
        <begin position="1"/>
        <end position="34"/>
    </location>
</feature>
<dbReference type="Proteomes" id="UP001266305">
    <property type="component" value="Unassembled WGS sequence"/>
</dbReference>
<feature type="chain" id="PRO_5046932380" evidence="1">
    <location>
        <begin position="35"/>
        <end position="114"/>
    </location>
</feature>
<evidence type="ECO:0000313" key="3">
    <source>
        <dbReference type="Proteomes" id="UP001266305"/>
    </source>
</evidence>
<name>A0ABQ9TKF2_SAGOE</name>
<proteinExistence type="predicted"/>
<protein>
    <submittedName>
        <fullName evidence="2">Uncharacterized protein</fullName>
    </submittedName>
</protein>
<keyword evidence="1" id="KW-0732">Signal</keyword>
<evidence type="ECO:0000313" key="2">
    <source>
        <dbReference type="EMBL" id="KAK2084893.1"/>
    </source>
</evidence>
<dbReference type="EMBL" id="JASSZA010000021">
    <property type="protein sequence ID" value="KAK2084893.1"/>
    <property type="molecule type" value="Genomic_DNA"/>
</dbReference>
<keyword evidence="3" id="KW-1185">Reference proteome</keyword>
<comment type="caution">
    <text evidence="2">The sequence shown here is derived from an EMBL/GenBank/DDBJ whole genome shotgun (WGS) entry which is preliminary data.</text>
</comment>
<organism evidence="2 3">
    <name type="scientific">Saguinus oedipus</name>
    <name type="common">Cotton-top tamarin</name>
    <name type="synonym">Oedipomidas oedipus</name>
    <dbReference type="NCBI Taxonomy" id="9490"/>
    <lineage>
        <taxon>Eukaryota</taxon>
        <taxon>Metazoa</taxon>
        <taxon>Chordata</taxon>
        <taxon>Craniata</taxon>
        <taxon>Vertebrata</taxon>
        <taxon>Euteleostomi</taxon>
        <taxon>Mammalia</taxon>
        <taxon>Eutheria</taxon>
        <taxon>Euarchontoglires</taxon>
        <taxon>Primates</taxon>
        <taxon>Haplorrhini</taxon>
        <taxon>Platyrrhini</taxon>
        <taxon>Cebidae</taxon>
        <taxon>Callitrichinae</taxon>
        <taxon>Saguinus</taxon>
    </lineage>
</organism>
<gene>
    <name evidence="2" type="ORF">P7K49_036193</name>
</gene>
<evidence type="ECO:0000256" key="1">
    <source>
        <dbReference type="SAM" id="SignalP"/>
    </source>
</evidence>